<sequence>PLKELTNHELYLRYKDTFRKNNERLYKRNGKEYKRKWIKENPEKHKGYVKDYETKNKGIKNVWNKAEQSIKLEGQICEICKEKKAEVRHHEDYSKPREVILVCMKCHKKIHKRLDKERIELEQGGSEDVCECEHKRNYHAYVPNNKNPKHYACRKRYCKCKKFKQKEVKK</sequence>
<organism evidence="1">
    <name type="scientific">marine sediment metagenome</name>
    <dbReference type="NCBI Taxonomy" id="412755"/>
    <lineage>
        <taxon>unclassified sequences</taxon>
        <taxon>metagenomes</taxon>
        <taxon>ecological metagenomes</taxon>
    </lineage>
</organism>
<protein>
    <submittedName>
        <fullName evidence="1">Uncharacterized protein</fullName>
    </submittedName>
</protein>
<gene>
    <name evidence="1" type="ORF">S01H1_16036</name>
</gene>
<comment type="caution">
    <text evidence="1">The sequence shown here is derived from an EMBL/GenBank/DDBJ whole genome shotgun (WGS) entry which is preliminary data.</text>
</comment>
<evidence type="ECO:0000313" key="1">
    <source>
        <dbReference type="EMBL" id="GAF78315.1"/>
    </source>
</evidence>
<proteinExistence type="predicted"/>
<name>X0TQB6_9ZZZZ</name>
<reference evidence="1" key="1">
    <citation type="journal article" date="2014" name="Front. Microbiol.">
        <title>High frequency of phylogenetically diverse reductive dehalogenase-homologous genes in deep subseafloor sedimentary metagenomes.</title>
        <authorList>
            <person name="Kawai M."/>
            <person name="Futagami T."/>
            <person name="Toyoda A."/>
            <person name="Takaki Y."/>
            <person name="Nishi S."/>
            <person name="Hori S."/>
            <person name="Arai W."/>
            <person name="Tsubouchi T."/>
            <person name="Morono Y."/>
            <person name="Uchiyama I."/>
            <person name="Ito T."/>
            <person name="Fujiyama A."/>
            <person name="Inagaki F."/>
            <person name="Takami H."/>
        </authorList>
    </citation>
    <scope>NUCLEOTIDE SEQUENCE</scope>
    <source>
        <strain evidence="1">Expedition CK06-06</strain>
    </source>
</reference>
<dbReference type="EMBL" id="BARS01008402">
    <property type="protein sequence ID" value="GAF78315.1"/>
    <property type="molecule type" value="Genomic_DNA"/>
</dbReference>
<feature type="non-terminal residue" evidence="1">
    <location>
        <position position="1"/>
    </location>
</feature>
<accession>X0TQB6</accession>
<dbReference type="AlphaFoldDB" id="X0TQB6"/>